<dbReference type="PANTHER" id="PTHR28037">
    <property type="entry name" value="ALCOHOL O-ACETYLTRANSFERASE 1-RELATED"/>
    <property type="match status" value="1"/>
</dbReference>
<sequence length="589" mass="64944">MTSPPPSQHWLTRYANAQHTWTSHTSHNGTKSFKRRLGLVETSFDVDGTHFGGRADMTATLKLEINHQLPEQALRERIILAWTLLRLKHVLLMSRVEASQKGPREFVIDIPPSPASAIAASKSSVTFLSDIGYTADLNDEDLHHHALNTTRIIQPGTCLSKLHVLPLIPVPDKPGHFECKFLIVIAHQISDGLSAYVWFREFIALLNTSVPQIHEDIRTAIHASAIEKRLPPAQEDLYPVVKGNVARQRWFWAIIRVLRFIQQPLKPTFTNPLRREKKVDGPLTLRPTYDKLFDYNVETRPPNNSGHVTAYLSLGASARLIKLCRGAKVSIGAGCFALAGMSMMAIYEAQHLRRQSSSEVEEKGPVPAFGASFPLNPRPWLTSPVGADSCMLAFSEGILMPFLPSDLPIEGRFRLIARIANRELKAYQKRVPKAEDTTTGRDIGMSVLDKHAPARLLAMGYIGQLERIDGRLPPSQRSGFNPQGELPARVGAYGATCGVSSVGSTAAFFRPGEYNLDDISTNGFAADYRGLRMGVRARENEFLVGSSTDAAGIVGFGVSYDENAISQEAARGWAKTVEGLLEKGDVSRL</sequence>
<keyword evidence="2" id="KW-1185">Reference proteome</keyword>
<protein>
    <submittedName>
        <fullName evidence="1">Uncharacterized protein</fullName>
    </submittedName>
</protein>
<gene>
    <name evidence="1" type="ORF">FB567DRAFT_527105</name>
</gene>
<dbReference type="InterPro" id="IPR052058">
    <property type="entry name" value="Alcohol_O-acetyltransferase"/>
</dbReference>
<reference evidence="1" key="1">
    <citation type="journal article" date="2021" name="Nat. Commun.">
        <title>Genetic determinants of endophytism in the Arabidopsis root mycobiome.</title>
        <authorList>
            <person name="Mesny F."/>
            <person name="Miyauchi S."/>
            <person name="Thiergart T."/>
            <person name="Pickel B."/>
            <person name="Atanasova L."/>
            <person name="Karlsson M."/>
            <person name="Huettel B."/>
            <person name="Barry K.W."/>
            <person name="Haridas S."/>
            <person name="Chen C."/>
            <person name="Bauer D."/>
            <person name="Andreopoulos W."/>
            <person name="Pangilinan J."/>
            <person name="LaButti K."/>
            <person name="Riley R."/>
            <person name="Lipzen A."/>
            <person name="Clum A."/>
            <person name="Drula E."/>
            <person name="Henrissat B."/>
            <person name="Kohler A."/>
            <person name="Grigoriev I.V."/>
            <person name="Martin F.M."/>
            <person name="Hacquard S."/>
        </authorList>
    </citation>
    <scope>NUCLEOTIDE SEQUENCE</scope>
    <source>
        <strain evidence="1">MPI-SDFR-AT-0120</strain>
    </source>
</reference>
<dbReference type="InterPro" id="IPR023213">
    <property type="entry name" value="CAT-like_dom_sf"/>
</dbReference>
<comment type="caution">
    <text evidence="1">The sequence shown here is derived from an EMBL/GenBank/DDBJ whole genome shotgun (WGS) entry which is preliminary data.</text>
</comment>
<dbReference type="OrthoDB" id="3355480at2759"/>
<dbReference type="AlphaFoldDB" id="A0A8K0R434"/>
<dbReference type="Gene3D" id="3.30.559.10">
    <property type="entry name" value="Chloramphenicol acetyltransferase-like domain"/>
    <property type="match status" value="1"/>
</dbReference>
<dbReference type="PANTHER" id="PTHR28037:SF1">
    <property type="entry name" value="ALCOHOL O-ACETYLTRANSFERASE 1-RELATED"/>
    <property type="match status" value="1"/>
</dbReference>
<evidence type="ECO:0000313" key="2">
    <source>
        <dbReference type="Proteomes" id="UP000813461"/>
    </source>
</evidence>
<proteinExistence type="predicted"/>
<dbReference type="Proteomes" id="UP000813461">
    <property type="component" value="Unassembled WGS sequence"/>
</dbReference>
<name>A0A8K0R434_9PLEO</name>
<evidence type="ECO:0000313" key="1">
    <source>
        <dbReference type="EMBL" id="KAH7087167.1"/>
    </source>
</evidence>
<organism evidence="1 2">
    <name type="scientific">Paraphoma chrysanthemicola</name>
    <dbReference type="NCBI Taxonomy" id="798071"/>
    <lineage>
        <taxon>Eukaryota</taxon>
        <taxon>Fungi</taxon>
        <taxon>Dikarya</taxon>
        <taxon>Ascomycota</taxon>
        <taxon>Pezizomycotina</taxon>
        <taxon>Dothideomycetes</taxon>
        <taxon>Pleosporomycetidae</taxon>
        <taxon>Pleosporales</taxon>
        <taxon>Pleosporineae</taxon>
        <taxon>Phaeosphaeriaceae</taxon>
        <taxon>Paraphoma</taxon>
    </lineage>
</organism>
<dbReference type="EMBL" id="JAGMVJ010000010">
    <property type="protein sequence ID" value="KAH7087167.1"/>
    <property type="molecule type" value="Genomic_DNA"/>
</dbReference>
<accession>A0A8K0R434</accession>